<dbReference type="SUPFAM" id="SSF53300">
    <property type="entry name" value="vWA-like"/>
    <property type="match status" value="1"/>
</dbReference>
<feature type="region of interest" description="Disordered" evidence="1">
    <location>
        <begin position="179"/>
        <end position="206"/>
    </location>
</feature>
<accession>A0A835AR02</accession>
<dbReference type="InterPro" id="IPR002035">
    <property type="entry name" value="VWF_A"/>
</dbReference>
<dbReference type="EMBL" id="JACEFO010002268">
    <property type="protein sequence ID" value="KAF8669816.1"/>
    <property type="molecule type" value="Genomic_DNA"/>
</dbReference>
<dbReference type="PANTHER" id="PTHR10579">
    <property type="entry name" value="CALCIUM-ACTIVATED CHLORIDE CHANNEL REGULATOR"/>
    <property type="match status" value="1"/>
</dbReference>
<comment type="caution">
    <text evidence="3">The sequence shown here is derived from an EMBL/GenBank/DDBJ whole genome shotgun (WGS) entry which is preliminary data.</text>
</comment>
<dbReference type="InterPro" id="IPR036465">
    <property type="entry name" value="vWFA_dom_sf"/>
</dbReference>
<evidence type="ECO:0000259" key="2">
    <source>
        <dbReference type="PROSITE" id="PS50234"/>
    </source>
</evidence>
<dbReference type="Pfam" id="PF13519">
    <property type="entry name" value="VWA_2"/>
    <property type="match status" value="1"/>
</dbReference>
<dbReference type="OrthoDB" id="687730at2759"/>
<reference evidence="3" key="1">
    <citation type="submission" date="2020-07" db="EMBL/GenBank/DDBJ databases">
        <title>Genome sequence and genetic diversity analysis of an under-domesticated orphan crop, white fonio (Digitaria exilis).</title>
        <authorList>
            <person name="Bennetzen J.L."/>
            <person name="Chen S."/>
            <person name="Ma X."/>
            <person name="Wang X."/>
            <person name="Yssel A.E.J."/>
            <person name="Chaluvadi S.R."/>
            <person name="Johnson M."/>
            <person name="Gangashetty P."/>
            <person name="Hamidou F."/>
            <person name="Sanogo M.D."/>
            <person name="Zwaenepoel A."/>
            <person name="Wallace J."/>
            <person name="Van De Peer Y."/>
            <person name="Van Deynze A."/>
        </authorList>
    </citation>
    <scope>NUCLEOTIDE SEQUENCE</scope>
    <source>
        <tissue evidence="3">Leaves</tissue>
    </source>
</reference>
<evidence type="ECO:0000256" key="1">
    <source>
        <dbReference type="SAM" id="MobiDB-lite"/>
    </source>
</evidence>
<dbReference type="Gene3D" id="3.40.50.410">
    <property type="entry name" value="von Willebrand factor, type A domain"/>
    <property type="match status" value="1"/>
</dbReference>
<proteinExistence type="predicted"/>
<dbReference type="Proteomes" id="UP000636709">
    <property type="component" value="Unassembled WGS sequence"/>
</dbReference>
<keyword evidence="4" id="KW-1185">Reference proteome</keyword>
<evidence type="ECO:0000313" key="4">
    <source>
        <dbReference type="Proteomes" id="UP000636709"/>
    </source>
</evidence>
<dbReference type="SMART" id="SM00327">
    <property type="entry name" value="VWA"/>
    <property type="match status" value="1"/>
</dbReference>
<gene>
    <name evidence="3" type="ORF">HU200_050989</name>
</gene>
<feature type="compositionally biased region" description="Low complexity" evidence="1">
    <location>
        <begin position="190"/>
        <end position="206"/>
    </location>
</feature>
<organism evidence="3 4">
    <name type="scientific">Digitaria exilis</name>
    <dbReference type="NCBI Taxonomy" id="1010633"/>
    <lineage>
        <taxon>Eukaryota</taxon>
        <taxon>Viridiplantae</taxon>
        <taxon>Streptophyta</taxon>
        <taxon>Embryophyta</taxon>
        <taxon>Tracheophyta</taxon>
        <taxon>Spermatophyta</taxon>
        <taxon>Magnoliopsida</taxon>
        <taxon>Liliopsida</taxon>
        <taxon>Poales</taxon>
        <taxon>Poaceae</taxon>
        <taxon>PACMAD clade</taxon>
        <taxon>Panicoideae</taxon>
        <taxon>Panicodae</taxon>
        <taxon>Paniceae</taxon>
        <taxon>Anthephorinae</taxon>
        <taxon>Digitaria</taxon>
    </lineage>
</organism>
<dbReference type="InterPro" id="IPR051266">
    <property type="entry name" value="CLCR"/>
</dbReference>
<dbReference type="AlphaFoldDB" id="A0A835AR02"/>
<dbReference type="PROSITE" id="PS50234">
    <property type="entry name" value="VWFA"/>
    <property type="match status" value="1"/>
</dbReference>
<sequence length="450" mass="48765">MALTTSMSARRWCPVVFFGGMGHGQDVIFTAQYCSDTTSVTPPPLGDDDEEPVEPPAAGNGVLVHDTFAVMVHVKAPTLFAIDDEARRTPLDLVAVLDVSASMAGPTNKLEEAKRAMALVVDSLGPRDRLSVVIFSDDARRVVPPTRMSEHGKATANLAVESLVAGTGETKTTTNIRAGLDEGPRWSRNAAATTTSPPSSSSPTATTTTALVTYNNNLVPPYLVRDGRLRCTPVHTFAFGSDHDEDALHGLSSATCGTFTFIDNNNNNLQYGGLRSVTAQDVWIEATSKYLDSTITAVKSGVYESKVISEEDAEVWVGELYTDEEPCFVFFLDVPREDEDGGDGDCYVGTRLITARCNYIDMATGQPVSVAPITEYIKVARSTEVQMERHRVEAADDVALAHVAAERGEYADGGRILAARRETCEVLAAELDELRRRVVDEREYRVHLVG</sequence>
<feature type="domain" description="VWFA" evidence="2">
    <location>
        <begin position="92"/>
        <end position="282"/>
    </location>
</feature>
<protein>
    <recommendedName>
        <fullName evidence="2">VWFA domain-containing protein</fullName>
    </recommendedName>
</protein>
<dbReference type="PANTHER" id="PTHR10579:SF135">
    <property type="entry name" value="OS12G0203500 PROTEIN"/>
    <property type="match status" value="1"/>
</dbReference>
<name>A0A835AR02_9POAL</name>
<evidence type="ECO:0000313" key="3">
    <source>
        <dbReference type="EMBL" id="KAF8669816.1"/>
    </source>
</evidence>